<proteinExistence type="inferred from homology"/>
<dbReference type="Proteomes" id="UP000025227">
    <property type="component" value="Unplaced"/>
</dbReference>
<dbReference type="GO" id="GO:0016616">
    <property type="term" value="F:oxidoreductase activity, acting on the CH-OH group of donors, NAD or NADP as acceptor"/>
    <property type="evidence" value="ECO:0007669"/>
    <property type="project" value="TreeGrafter"/>
</dbReference>
<dbReference type="WBParaSite" id="HCON_00130300-00001">
    <property type="protein sequence ID" value="HCON_00130300-00001"/>
    <property type="gene ID" value="HCON_00130300"/>
</dbReference>
<dbReference type="InterPro" id="IPR036291">
    <property type="entry name" value="NAD(P)-bd_dom_sf"/>
</dbReference>
<dbReference type="Gene3D" id="3.40.50.720">
    <property type="entry name" value="NAD(P)-binding Rossmann-like Domain"/>
    <property type="match status" value="1"/>
</dbReference>
<evidence type="ECO:0000256" key="1">
    <source>
        <dbReference type="ARBA" id="ARBA00006484"/>
    </source>
</evidence>
<keyword evidence="2" id="KW-0560">Oxidoreductase</keyword>
<sequence>MGRASFPKRVLMAFAFIFVFLWCVLFKDLPRLLLQRRKKIENQIVVITGGAMGIGKEVAKRLAVQHKAKVCILDVNEKEGLNAVDEISREGGIVRFFRCDVSDPETLKSTADEIRNDPLLGPVNICIANAAVLRLGECLDLSEKDYKMNSDVNILGHIYTVKAFLPDMVIAEKGQIVSIGSICSYYGDHYGTAYCAAKFACRGFMEALQMEMIAKGFYNKIVFTSIYPYFVKTGFIEQLNEPYSTFYDVQPVDKCAEEIVDSILKERVSHFIPGGIGFLCLYLKCLSTKALLPYGRKVFNFTYHPKEKSNPVMKV</sequence>
<reference evidence="4" key="1">
    <citation type="submission" date="2020-12" db="UniProtKB">
        <authorList>
            <consortium name="WormBaseParasite"/>
        </authorList>
    </citation>
    <scope>IDENTIFICATION</scope>
    <source>
        <strain evidence="4">MHco3</strain>
    </source>
</reference>
<evidence type="ECO:0000256" key="2">
    <source>
        <dbReference type="ARBA" id="ARBA00023002"/>
    </source>
</evidence>
<evidence type="ECO:0000313" key="3">
    <source>
        <dbReference type="Proteomes" id="UP000025227"/>
    </source>
</evidence>
<dbReference type="AlphaFoldDB" id="A0A7I4YRY5"/>
<dbReference type="PRINTS" id="PR00081">
    <property type="entry name" value="GDHRDH"/>
</dbReference>
<organism evidence="3 4">
    <name type="scientific">Haemonchus contortus</name>
    <name type="common">Barber pole worm</name>
    <dbReference type="NCBI Taxonomy" id="6289"/>
    <lineage>
        <taxon>Eukaryota</taxon>
        <taxon>Metazoa</taxon>
        <taxon>Ecdysozoa</taxon>
        <taxon>Nematoda</taxon>
        <taxon>Chromadorea</taxon>
        <taxon>Rhabditida</taxon>
        <taxon>Rhabditina</taxon>
        <taxon>Rhabditomorpha</taxon>
        <taxon>Strongyloidea</taxon>
        <taxon>Trichostrongylidae</taxon>
        <taxon>Haemonchus</taxon>
    </lineage>
</organism>
<evidence type="ECO:0000313" key="4">
    <source>
        <dbReference type="WBParaSite" id="HCON_00130300-00001"/>
    </source>
</evidence>
<dbReference type="InterPro" id="IPR002347">
    <property type="entry name" value="SDR_fam"/>
</dbReference>
<dbReference type="OMA" id="QATRGIH"/>
<accession>A0A7I4YRY5</accession>
<protein>
    <submittedName>
        <fullName evidence="4">Estradiol 17-beta-dehydrogenase 11</fullName>
    </submittedName>
</protein>
<keyword evidence="3" id="KW-1185">Reference proteome</keyword>
<dbReference type="SUPFAM" id="SSF51735">
    <property type="entry name" value="NAD(P)-binding Rossmann-fold domains"/>
    <property type="match status" value="1"/>
</dbReference>
<dbReference type="OrthoDB" id="10253736at2759"/>
<name>A0A7I4YRY5_HAECO</name>
<dbReference type="Pfam" id="PF00106">
    <property type="entry name" value="adh_short"/>
    <property type="match status" value="1"/>
</dbReference>
<dbReference type="PANTHER" id="PTHR24322">
    <property type="entry name" value="PKSB"/>
    <property type="match status" value="1"/>
</dbReference>
<dbReference type="PANTHER" id="PTHR24322:SF736">
    <property type="entry name" value="RETINOL DEHYDROGENASE 10"/>
    <property type="match status" value="1"/>
</dbReference>
<comment type="similarity">
    <text evidence="1">Belongs to the short-chain dehydrogenases/reductases (SDR) family.</text>
</comment>
<dbReference type="GO" id="GO:0005811">
    <property type="term" value="C:lipid droplet"/>
    <property type="evidence" value="ECO:0007669"/>
    <property type="project" value="TreeGrafter"/>
</dbReference>